<proteinExistence type="predicted"/>
<evidence type="ECO:0000313" key="1">
    <source>
        <dbReference type="EMBL" id="MBD1388696.1"/>
    </source>
</evidence>
<dbReference type="AlphaFoldDB" id="A0A8J6UFC3"/>
<reference evidence="1" key="1">
    <citation type="submission" date="2020-09" db="EMBL/GenBank/DDBJ databases">
        <title>A novel bacterium of genus Neiella, isolated from South China Sea.</title>
        <authorList>
            <person name="Huang H."/>
            <person name="Mo K."/>
            <person name="Hu Y."/>
        </authorList>
    </citation>
    <scope>NUCLEOTIDE SEQUENCE</scope>
    <source>
        <strain evidence="1">HB171785</strain>
    </source>
</reference>
<dbReference type="SUPFAM" id="SSF56024">
    <property type="entry name" value="Phospholipase D/nuclease"/>
    <property type="match status" value="1"/>
</dbReference>
<comment type="caution">
    <text evidence="1">The sequence shown here is derived from an EMBL/GenBank/DDBJ whole genome shotgun (WGS) entry which is preliminary data.</text>
</comment>
<dbReference type="Proteomes" id="UP000638014">
    <property type="component" value="Unassembled WGS sequence"/>
</dbReference>
<dbReference type="RefSeq" id="WP_191143798.1">
    <property type="nucleotide sequence ID" value="NZ_JACXAF010000004.1"/>
</dbReference>
<evidence type="ECO:0000313" key="2">
    <source>
        <dbReference type="Proteomes" id="UP000638014"/>
    </source>
</evidence>
<organism evidence="1 2">
    <name type="scientific">Neiella litorisoli</name>
    <dbReference type="NCBI Taxonomy" id="2771431"/>
    <lineage>
        <taxon>Bacteria</taxon>
        <taxon>Pseudomonadati</taxon>
        <taxon>Pseudomonadota</taxon>
        <taxon>Gammaproteobacteria</taxon>
        <taxon>Alteromonadales</taxon>
        <taxon>Echinimonadaceae</taxon>
        <taxon>Neiella</taxon>
    </lineage>
</organism>
<gene>
    <name evidence="1" type="ORF">IC617_04570</name>
</gene>
<sequence length="237" mass="26851">MNKDILLAKLRALHERTPDFNEYSPTSIEHHSWLGQAHALINRWDVLEASSLKTSADFLSFSATRAKNISTIIGIVQRAISDLELDVPLETEQATAAAYGSGEVYDVFRKLNAIISAAEKSIFLIDPYLDDTILHQYLNSRATQVDVRLLSNKFPEKLIDAAAKYNQQYGDVFEVRRTKKIHDRVIFIDNFECWVVGQSLKDAAQAKPTYIAPLPPDVVQAKLDEYNLIWDESKEVL</sequence>
<name>A0A8J6UFC3_9GAMM</name>
<dbReference type="EMBL" id="JACXAF010000004">
    <property type="protein sequence ID" value="MBD1388696.1"/>
    <property type="molecule type" value="Genomic_DNA"/>
</dbReference>
<keyword evidence="2" id="KW-1185">Reference proteome</keyword>
<protein>
    <submittedName>
        <fullName evidence="1">Uncharacterized protein</fullName>
    </submittedName>
</protein>
<accession>A0A8J6UFC3</accession>